<feature type="binding site" description="in other chain" evidence="15">
    <location>
        <position position="222"/>
    </location>
    <ligand>
        <name>substrate</name>
        <note>ligand shared between dimeric partners</note>
    </ligand>
</feature>
<feature type="active site" description="Proton acceptor" evidence="15">
    <location>
        <position position="127"/>
    </location>
</feature>
<dbReference type="GO" id="GO:0003872">
    <property type="term" value="F:6-phosphofructokinase activity"/>
    <property type="evidence" value="ECO:0007669"/>
    <property type="project" value="UniProtKB-UniRule"/>
</dbReference>
<evidence type="ECO:0000256" key="14">
    <source>
        <dbReference type="ARBA" id="ARBA00048070"/>
    </source>
</evidence>
<keyword evidence="12 15" id="KW-0460">Magnesium</keyword>
<dbReference type="FunFam" id="3.40.50.460:FF:000002">
    <property type="entry name" value="ATP-dependent 6-phosphofructokinase"/>
    <property type="match status" value="1"/>
</dbReference>
<feature type="binding site" evidence="15">
    <location>
        <begin position="72"/>
        <end position="73"/>
    </location>
    <ligand>
        <name>ATP</name>
        <dbReference type="ChEBI" id="CHEBI:30616"/>
    </ligand>
</feature>
<keyword evidence="5 15" id="KW-0963">Cytoplasm</keyword>
<dbReference type="RefSeq" id="WP_034421188.1">
    <property type="nucleotide sequence ID" value="NZ_CP045798.1"/>
</dbReference>
<comment type="subcellular location">
    <subcellularLocation>
        <location evidence="3 15">Cytoplasm</location>
    </subcellularLocation>
</comment>
<dbReference type="OrthoDB" id="9802503at2"/>
<dbReference type="Gene3D" id="3.40.50.450">
    <property type="match status" value="1"/>
</dbReference>
<dbReference type="Proteomes" id="UP000515847">
    <property type="component" value="Chromosome"/>
</dbReference>
<feature type="binding site" description="in other chain" evidence="15">
    <location>
        <begin position="249"/>
        <end position="252"/>
    </location>
    <ligand>
        <name>substrate</name>
        <note>ligand shared between dimeric partners</note>
    </ligand>
</feature>
<feature type="binding site" evidence="15">
    <location>
        <position position="243"/>
    </location>
    <ligand>
        <name>substrate</name>
        <note>ligand shared between dimeric partners</note>
    </ligand>
</feature>
<keyword evidence="10 15" id="KW-0418">Kinase</keyword>
<dbReference type="NCBIfam" id="NF002872">
    <property type="entry name" value="PRK03202.1"/>
    <property type="match status" value="1"/>
</dbReference>
<dbReference type="PANTHER" id="PTHR13697">
    <property type="entry name" value="PHOSPHOFRUCTOKINASE"/>
    <property type="match status" value="1"/>
</dbReference>
<dbReference type="GO" id="GO:0048029">
    <property type="term" value="F:monosaccharide binding"/>
    <property type="evidence" value="ECO:0007669"/>
    <property type="project" value="TreeGrafter"/>
</dbReference>
<evidence type="ECO:0000256" key="9">
    <source>
        <dbReference type="ARBA" id="ARBA00022741"/>
    </source>
</evidence>
<feature type="binding site" evidence="15">
    <location>
        <position position="162"/>
    </location>
    <ligand>
        <name>substrate</name>
        <note>ligand shared between dimeric partners</note>
    </ligand>
</feature>
<feature type="binding site" evidence="15">
    <location>
        <position position="103"/>
    </location>
    <ligand>
        <name>Mg(2+)</name>
        <dbReference type="ChEBI" id="CHEBI:18420"/>
        <note>catalytic</note>
    </ligand>
</feature>
<feature type="binding site" evidence="15">
    <location>
        <begin position="21"/>
        <end position="25"/>
    </location>
    <ligand>
        <name>ADP</name>
        <dbReference type="ChEBI" id="CHEBI:456216"/>
        <note>allosteric activator; ligand shared between dimeric partners</note>
    </ligand>
</feature>
<dbReference type="Gene3D" id="3.40.50.460">
    <property type="entry name" value="Phosphofructokinase domain"/>
    <property type="match status" value="1"/>
</dbReference>
<feature type="domain" description="Phosphofructokinase" evidence="16">
    <location>
        <begin position="3"/>
        <end position="275"/>
    </location>
</feature>
<evidence type="ECO:0000256" key="12">
    <source>
        <dbReference type="ARBA" id="ARBA00022842"/>
    </source>
</evidence>
<evidence type="ECO:0000256" key="10">
    <source>
        <dbReference type="ARBA" id="ARBA00022777"/>
    </source>
</evidence>
<dbReference type="PIRSF" id="PIRSF000532">
    <property type="entry name" value="ATP_PFK_prok"/>
    <property type="match status" value="1"/>
</dbReference>
<evidence type="ECO:0000256" key="3">
    <source>
        <dbReference type="ARBA" id="ARBA00004496"/>
    </source>
</evidence>
<keyword evidence="8 15" id="KW-0479">Metal-binding</keyword>
<comment type="pathway">
    <text evidence="4 15">Carbohydrate degradation; glycolysis; D-glyceraldehyde 3-phosphate and glycerone phosphate from D-glucose: step 3/4.</text>
</comment>
<dbReference type="GO" id="GO:0016208">
    <property type="term" value="F:AMP binding"/>
    <property type="evidence" value="ECO:0007669"/>
    <property type="project" value="TreeGrafter"/>
</dbReference>
<feature type="binding site" description="in other chain" evidence="15">
    <location>
        <position position="211"/>
    </location>
    <ligand>
        <name>ADP</name>
        <dbReference type="ChEBI" id="CHEBI:456216"/>
        <note>allosteric activator; ligand shared between dimeric partners</note>
    </ligand>
</feature>
<dbReference type="NCBIfam" id="TIGR02482">
    <property type="entry name" value="PFKA_ATP"/>
    <property type="match status" value="1"/>
</dbReference>
<keyword evidence="13 15" id="KW-0324">Glycolysis</keyword>
<dbReference type="UniPathway" id="UPA00109">
    <property type="reaction ID" value="UER00182"/>
</dbReference>
<evidence type="ECO:0000256" key="4">
    <source>
        <dbReference type="ARBA" id="ARBA00004679"/>
    </source>
</evidence>
<feature type="binding site" description="in other chain" evidence="15">
    <location>
        <begin position="125"/>
        <end position="127"/>
    </location>
    <ligand>
        <name>substrate</name>
        <note>ligand shared between dimeric partners</note>
    </ligand>
</feature>
<feature type="binding site" description="in other chain" evidence="15">
    <location>
        <begin position="185"/>
        <end position="187"/>
    </location>
    <ligand>
        <name>ADP</name>
        <dbReference type="ChEBI" id="CHEBI:456216"/>
        <note>allosteric activator; ligand shared between dimeric partners</note>
    </ligand>
</feature>
<evidence type="ECO:0000256" key="15">
    <source>
        <dbReference type="HAMAP-Rule" id="MF_00339"/>
    </source>
</evidence>
<comment type="activity regulation">
    <text evidence="15">Allosterically activated by ADP and other diphosphonucleosides, and allosterically inhibited by phosphoenolpyruvate.</text>
</comment>
<feature type="binding site" evidence="15">
    <location>
        <begin position="102"/>
        <end position="105"/>
    </location>
    <ligand>
        <name>ATP</name>
        <dbReference type="ChEBI" id="CHEBI:30616"/>
    </ligand>
</feature>
<comment type="catalytic activity">
    <reaction evidence="14 15">
        <text>beta-D-fructose 6-phosphate + ATP = beta-D-fructose 1,6-bisphosphate + ADP + H(+)</text>
        <dbReference type="Rhea" id="RHEA:16109"/>
        <dbReference type="ChEBI" id="CHEBI:15378"/>
        <dbReference type="ChEBI" id="CHEBI:30616"/>
        <dbReference type="ChEBI" id="CHEBI:32966"/>
        <dbReference type="ChEBI" id="CHEBI:57634"/>
        <dbReference type="ChEBI" id="CHEBI:456216"/>
        <dbReference type="EC" id="2.7.1.11"/>
    </reaction>
</comment>
<dbReference type="KEGG" id="tfr:BR63_17540"/>
<accession>A0A7G6E746</accession>
<dbReference type="SUPFAM" id="SSF53784">
    <property type="entry name" value="Phosphofructokinase"/>
    <property type="match status" value="1"/>
</dbReference>
<dbReference type="InterPro" id="IPR022953">
    <property type="entry name" value="ATP_PFK"/>
</dbReference>
<evidence type="ECO:0000256" key="5">
    <source>
        <dbReference type="ARBA" id="ARBA00022490"/>
    </source>
</evidence>
<proteinExistence type="inferred from homology"/>
<feature type="binding site" description="in other chain" evidence="15">
    <location>
        <position position="154"/>
    </location>
    <ligand>
        <name>ADP</name>
        <dbReference type="ChEBI" id="CHEBI:456216"/>
        <note>allosteric activator; ligand shared between dimeric partners</note>
    </ligand>
</feature>
<sequence>MKRIAVLTSGGDAPGMNAAIRAVVRTAIYHNVEVIGVMRGYSGLIHGEFVKMDLGSVADIIHRGGTILHTARSQEFLTEDGRQRAVQKMKEAGIEGLVAIGGDGTFRGAAALDKLGIPTIGVPGTIDNDIPCTSLTIGFDTVVNTVVDAINKIRDTATSHERIFVIEVMGRNAGFIALAAGLAGGAESILIPEIPADVTTVVDNIRRGLARGKRHSIILVAEGVGDVREITEKITKLSGLETRLSILGYIQRGGTPTALDRILASRMGAEAVRLLLKGERAKMIGIAGEEIKSFDIQWALQQKKEIDLDQYNLAGILSI</sequence>
<dbReference type="GO" id="GO:0005945">
    <property type="term" value="C:6-phosphofructokinase complex"/>
    <property type="evidence" value="ECO:0007669"/>
    <property type="project" value="TreeGrafter"/>
</dbReference>
<dbReference type="PANTHER" id="PTHR13697:SF4">
    <property type="entry name" value="ATP-DEPENDENT 6-PHOSPHOFRUCTOKINASE"/>
    <property type="match status" value="1"/>
</dbReference>
<evidence type="ECO:0000256" key="13">
    <source>
        <dbReference type="ARBA" id="ARBA00023152"/>
    </source>
</evidence>
<evidence type="ECO:0000313" key="17">
    <source>
        <dbReference type="EMBL" id="QNB47900.1"/>
    </source>
</evidence>
<keyword evidence="18" id="KW-1185">Reference proteome</keyword>
<dbReference type="HAMAP" id="MF_00339">
    <property type="entry name" value="Phosphofructokinase_I_B1"/>
    <property type="match status" value="1"/>
</dbReference>
<gene>
    <name evidence="15 17" type="primary">pfkA</name>
    <name evidence="17" type="ORF">BR63_17540</name>
</gene>
<keyword evidence="11 15" id="KW-0067">ATP-binding</keyword>
<comment type="caution">
    <text evidence="15">Lacks conserved residue(s) required for the propagation of feature annotation.</text>
</comment>
<dbReference type="InterPro" id="IPR035966">
    <property type="entry name" value="PKF_sf"/>
</dbReference>
<organism evidence="17 18">
    <name type="scientific">Thermanaerosceptrum fracticalcis</name>
    <dbReference type="NCBI Taxonomy" id="1712410"/>
    <lineage>
        <taxon>Bacteria</taxon>
        <taxon>Bacillati</taxon>
        <taxon>Bacillota</taxon>
        <taxon>Clostridia</taxon>
        <taxon>Eubacteriales</taxon>
        <taxon>Peptococcaceae</taxon>
        <taxon>Thermanaerosceptrum</taxon>
    </lineage>
</organism>
<dbReference type="GO" id="GO:0070095">
    <property type="term" value="F:fructose-6-phosphate binding"/>
    <property type="evidence" value="ECO:0007669"/>
    <property type="project" value="TreeGrafter"/>
</dbReference>
<protein>
    <recommendedName>
        <fullName evidence="15">ATP-dependent 6-phosphofructokinase</fullName>
        <shortName evidence="15">ATP-PFK</shortName>
        <shortName evidence="15">Phosphofructokinase</shortName>
        <ecNumber evidence="15">2.7.1.11</ecNumber>
    </recommendedName>
    <alternativeName>
        <fullName evidence="15">Phosphohexokinase</fullName>
    </alternativeName>
</protein>
<evidence type="ECO:0000256" key="1">
    <source>
        <dbReference type="ARBA" id="ARBA00001946"/>
    </source>
</evidence>
<dbReference type="GO" id="GO:0006002">
    <property type="term" value="P:fructose 6-phosphate metabolic process"/>
    <property type="evidence" value="ECO:0007669"/>
    <property type="project" value="UniProtKB-UniRule"/>
</dbReference>
<dbReference type="GO" id="GO:0005524">
    <property type="term" value="F:ATP binding"/>
    <property type="evidence" value="ECO:0007669"/>
    <property type="project" value="UniProtKB-UniRule"/>
</dbReference>
<dbReference type="EC" id="2.7.1.11" evidence="15"/>
<dbReference type="GO" id="GO:0046872">
    <property type="term" value="F:metal ion binding"/>
    <property type="evidence" value="ECO:0007669"/>
    <property type="project" value="UniProtKB-KW"/>
</dbReference>
<evidence type="ECO:0000259" key="16">
    <source>
        <dbReference type="Pfam" id="PF00365"/>
    </source>
</evidence>
<comment type="cofactor">
    <cofactor evidence="1 15">
        <name>Mg(2+)</name>
        <dbReference type="ChEBI" id="CHEBI:18420"/>
    </cofactor>
</comment>
<dbReference type="FunFam" id="3.40.50.450:FF:000001">
    <property type="entry name" value="ATP-dependent 6-phosphofructokinase"/>
    <property type="match status" value="1"/>
</dbReference>
<dbReference type="InterPro" id="IPR000023">
    <property type="entry name" value="Phosphofructokinase_dom"/>
</dbReference>
<feature type="binding site" description="in other chain" evidence="15">
    <location>
        <begin position="213"/>
        <end position="215"/>
    </location>
    <ligand>
        <name>ADP</name>
        <dbReference type="ChEBI" id="CHEBI:456216"/>
        <note>allosteric activator; ligand shared between dimeric partners</note>
    </ligand>
</feature>
<evidence type="ECO:0000256" key="8">
    <source>
        <dbReference type="ARBA" id="ARBA00022723"/>
    </source>
</evidence>
<dbReference type="Pfam" id="PF00365">
    <property type="entry name" value="PFK"/>
    <property type="match status" value="1"/>
</dbReference>
<keyword evidence="7 15" id="KW-0808">Transferase</keyword>
<comment type="subunit">
    <text evidence="15">Homotetramer.</text>
</comment>
<evidence type="ECO:0000256" key="2">
    <source>
        <dbReference type="ARBA" id="ARBA00002659"/>
    </source>
</evidence>
<dbReference type="PRINTS" id="PR00476">
    <property type="entry name" value="PHFRCTKINASE"/>
</dbReference>
<dbReference type="InterPro" id="IPR012828">
    <property type="entry name" value="PFKA_ATP_prok"/>
</dbReference>
<dbReference type="AlphaFoldDB" id="A0A7G6E746"/>
<evidence type="ECO:0000256" key="6">
    <source>
        <dbReference type="ARBA" id="ARBA00022533"/>
    </source>
</evidence>
<dbReference type="GO" id="GO:0030388">
    <property type="term" value="P:fructose 1,6-bisphosphate metabolic process"/>
    <property type="evidence" value="ECO:0007669"/>
    <property type="project" value="TreeGrafter"/>
</dbReference>
<dbReference type="GO" id="GO:0061621">
    <property type="term" value="P:canonical glycolysis"/>
    <property type="evidence" value="ECO:0007669"/>
    <property type="project" value="TreeGrafter"/>
</dbReference>
<dbReference type="InterPro" id="IPR012003">
    <property type="entry name" value="ATP_PFK_prok-type"/>
</dbReference>
<name>A0A7G6E746_THEFR</name>
<evidence type="ECO:0000256" key="11">
    <source>
        <dbReference type="ARBA" id="ARBA00022840"/>
    </source>
</evidence>
<evidence type="ECO:0000313" key="18">
    <source>
        <dbReference type="Proteomes" id="UP000515847"/>
    </source>
</evidence>
<comment type="function">
    <text evidence="2 15">Catalyzes the phosphorylation of D-fructose 6-phosphate to fructose 1,6-bisphosphate by ATP, the first committing step of glycolysis.</text>
</comment>
<feature type="binding site" evidence="15">
    <location>
        <position position="11"/>
    </location>
    <ligand>
        <name>ATP</name>
        <dbReference type="ChEBI" id="CHEBI:30616"/>
    </ligand>
</feature>
<dbReference type="GO" id="GO:0042802">
    <property type="term" value="F:identical protein binding"/>
    <property type="evidence" value="ECO:0007669"/>
    <property type="project" value="TreeGrafter"/>
</dbReference>
<dbReference type="EMBL" id="CP045798">
    <property type="protein sequence ID" value="QNB47900.1"/>
    <property type="molecule type" value="Genomic_DNA"/>
</dbReference>
<keyword evidence="9 15" id="KW-0547">Nucleotide-binding</keyword>
<evidence type="ECO:0000256" key="7">
    <source>
        <dbReference type="ARBA" id="ARBA00022679"/>
    </source>
</evidence>
<comment type="similarity">
    <text evidence="15">Belongs to the phosphofructokinase type A (PFKA) family. ATP-dependent PFK group I subfamily. Prokaryotic clade 'B1' sub-subfamily.</text>
</comment>
<keyword evidence="6 15" id="KW-0021">Allosteric enzyme</keyword>
<reference evidence="17 18" key="1">
    <citation type="journal article" date="2019" name="Front. Microbiol.">
        <title>Thermoanaerosceptrum fracticalcis gen. nov. sp. nov., a Novel Fumarate-Fermenting Microorganism From a Deep Fractured Carbonate Aquifer of the US Great Basin.</title>
        <authorList>
            <person name="Hamilton-Brehm S.D."/>
            <person name="Stewart L.E."/>
            <person name="Zavarin M."/>
            <person name="Caldwell M."/>
            <person name="Lawson P.A."/>
            <person name="Onstott T.C."/>
            <person name="Grzymski J."/>
            <person name="Neveux I."/>
            <person name="Lollar B.S."/>
            <person name="Russell C.E."/>
            <person name="Moser D.P."/>
        </authorList>
    </citation>
    <scope>NUCLEOTIDE SEQUENCE [LARGE SCALE GENOMIC DNA]</scope>
    <source>
        <strain evidence="17 18">DRI-13</strain>
    </source>
</reference>
<feature type="binding site" description="in other chain" evidence="15">
    <location>
        <begin position="169"/>
        <end position="171"/>
    </location>
    <ligand>
        <name>substrate</name>
        <note>ligand shared between dimeric partners</note>
    </ligand>
</feature>